<protein>
    <submittedName>
        <fullName evidence="1">Uncharacterized protein</fullName>
    </submittedName>
</protein>
<name>A0AAU8JA77_9CYAN</name>
<proteinExistence type="predicted"/>
<dbReference type="EMBL" id="CP159837">
    <property type="protein sequence ID" value="XCM36078.1"/>
    <property type="molecule type" value="Genomic_DNA"/>
</dbReference>
<sequence>MDKATELKTIGFMFQNLLISVFLWQSLPNFKLGQSTIIQTAPQSIAQRAEPLWQLTPEQVLERSLTAGESHSYQIYLKPGEYLQITAEQRGIDLAITLFSPDNNPLVKQDNTYHFGGEESIYWIA</sequence>
<organism evidence="1">
    <name type="scientific">Planktothricoides raciborskii GIHE-MW2</name>
    <dbReference type="NCBI Taxonomy" id="2792601"/>
    <lineage>
        <taxon>Bacteria</taxon>
        <taxon>Bacillati</taxon>
        <taxon>Cyanobacteriota</taxon>
        <taxon>Cyanophyceae</taxon>
        <taxon>Oscillatoriophycideae</taxon>
        <taxon>Oscillatoriales</taxon>
        <taxon>Oscillatoriaceae</taxon>
        <taxon>Planktothricoides</taxon>
    </lineage>
</organism>
<evidence type="ECO:0000313" key="1">
    <source>
        <dbReference type="EMBL" id="XCM36078.1"/>
    </source>
</evidence>
<gene>
    <name evidence="1" type="ORF">ABWT76_004811</name>
</gene>
<dbReference type="AlphaFoldDB" id="A0AAU8JA77"/>
<accession>A0AAU8JA77</accession>
<reference evidence="1" key="1">
    <citation type="submission" date="2024-07" db="EMBL/GenBank/DDBJ databases">
        <authorList>
            <person name="Kim Y.J."/>
            <person name="Jeong J.Y."/>
        </authorList>
    </citation>
    <scope>NUCLEOTIDE SEQUENCE</scope>
    <source>
        <strain evidence="1">GIHE-MW2</strain>
    </source>
</reference>